<proteinExistence type="predicted"/>
<dbReference type="RefSeq" id="XP_013227766.1">
    <property type="nucleotide sequence ID" value="XM_013372312.1"/>
</dbReference>
<sequence length="572" mass="66016">MLLGDLGEVIIQKLSVQNILKDRLRFPLQELTRSLLDGPAENLQIQMEKEVEENLEMLLGYLGEVTVQKLSLQNILKERLDNQLQKLPRTLLKWPAENIQIDMKKRVEENLEMLLGCLGEVTVQELIPQNILKKRLEIPLQELTRGLLDGPAENLQIHMAKEVEENLGMLLGYLGEVTVQERILQNILKERLDKQLQKLPRALLNWPPGNIQIDMERSVEENLEMLLGYLGEVTVQELIPQNILMERLERPRQELTRALLKWPAENLQLHMEKELEENQEMVLGDLGEVTIQKLSVQNILKDRLEIPLQGLPRVLLDGPTENIQVHMENEEEENLEMLIGDLGEELIPQNILKKRLEIPLQELTRGLLDGPAENLQIHMAKEVEENLGMLLGYLGEVTVQERILQNILKERLDKQLQKLPRALLNWPPGNIQIDMERSVEENLEMLLGYLGEVTVQELIPQNILMERLERPRQELTRALLKWPAENLQLHMEKELEENQEMVLGDLGEVTIQKLSVQNILKDRLEIPLQGLPRVLLDGPTENIQVHMENEEEENLEMLIGDLGEVTVQDPIL</sequence>
<reference evidence="1" key="2">
    <citation type="submission" date="2013-10" db="EMBL/GenBank/DDBJ databases">
        <authorList>
            <person name="Aslett M."/>
        </authorList>
    </citation>
    <scope>NUCLEOTIDE SEQUENCE [LARGE SCALE GENOMIC DNA]</scope>
    <source>
        <strain evidence="1">Houghton</strain>
    </source>
</reference>
<dbReference type="Proteomes" id="UP000030747">
    <property type="component" value="Unassembled WGS sequence"/>
</dbReference>
<dbReference type="VEuPathDB" id="ToxoDB:ETH_00004605"/>
<dbReference type="GeneID" id="25250129"/>
<organism evidence="1 2">
    <name type="scientific">Eimeria tenella</name>
    <name type="common">Coccidian parasite</name>
    <dbReference type="NCBI Taxonomy" id="5802"/>
    <lineage>
        <taxon>Eukaryota</taxon>
        <taxon>Sar</taxon>
        <taxon>Alveolata</taxon>
        <taxon>Apicomplexa</taxon>
        <taxon>Conoidasida</taxon>
        <taxon>Coccidia</taxon>
        <taxon>Eucoccidiorida</taxon>
        <taxon>Eimeriorina</taxon>
        <taxon>Eimeriidae</taxon>
        <taxon>Eimeria</taxon>
    </lineage>
</organism>
<reference evidence="1" key="1">
    <citation type="submission" date="2013-10" db="EMBL/GenBank/DDBJ databases">
        <title>Genomic analysis of the causative agents of coccidiosis in chickens.</title>
        <authorList>
            <person name="Reid A.J."/>
            <person name="Blake D."/>
            <person name="Billington K."/>
            <person name="Browne H."/>
            <person name="Dunn M."/>
            <person name="Hung S."/>
            <person name="Kawahara F."/>
            <person name="Miranda-Saavedra D."/>
            <person name="Mourier T."/>
            <person name="Nagra H."/>
            <person name="Otto T.D."/>
            <person name="Rawlings N."/>
            <person name="Sanchez A."/>
            <person name="Sanders M."/>
            <person name="Subramaniam C."/>
            <person name="Tay Y."/>
            <person name="Dear P."/>
            <person name="Doerig C."/>
            <person name="Gruber A."/>
            <person name="Parkinson J."/>
            <person name="Shirley M."/>
            <person name="Wan K.L."/>
            <person name="Berriman M."/>
            <person name="Tomley F."/>
            <person name="Pain A."/>
        </authorList>
    </citation>
    <scope>NUCLEOTIDE SEQUENCE [LARGE SCALE GENOMIC DNA]</scope>
    <source>
        <strain evidence="1">Houghton</strain>
    </source>
</reference>
<name>U6KNB2_EIMTE</name>
<dbReference type="EMBL" id="HG673746">
    <property type="protein sequence ID" value="CDJ36928.1"/>
    <property type="molecule type" value="Genomic_DNA"/>
</dbReference>
<dbReference type="Gene3D" id="3.30.1710.10">
    <property type="entry name" value="top7, de novo designed protein"/>
    <property type="match status" value="10"/>
</dbReference>
<dbReference type="AlphaFoldDB" id="U6KNB2"/>
<evidence type="ECO:0000313" key="2">
    <source>
        <dbReference type="Proteomes" id="UP000030747"/>
    </source>
</evidence>
<gene>
    <name evidence="1" type="ORF">ETH_00004605</name>
</gene>
<protein>
    <submittedName>
        <fullName evidence="1">Uncharacterized protein</fullName>
    </submittedName>
</protein>
<evidence type="ECO:0000313" key="1">
    <source>
        <dbReference type="EMBL" id="CDJ36928.1"/>
    </source>
</evidence>
<accession>U6KNB2</accession>
<keyword evidence="2" id="KW-1185">Reference proteome</keyword>